<protein>
    <recommendedName>
        <fullName evidence="5">Condensation domain-containing protein</fullName>
    </recommendedName>
</protein>
<evidence type="ECO:0000313" key="4">
    <source>
        <dbReference type="Proteomes" id="UP000184188"/>
    </source>
</evidence>
<evidence type="ECO:0008006" key="5">
    <source>
        <dbReference type="Google" id="ProtNLM"/>
    </source>
</evidence>
<name>A0A1L9SBT8_9EURO</name>
<evidence type="ECO:0000313" key="3">
    <source>
        <dbReference type="EMBL" id="OJJ44623.1"/>
    </source>
</evidence>
<comment type="similarity">
    <text evidence="1">Belongs to the trichothecene O-acetyltransferase family.</text>
</comment>
<evidence type="ECO:0000256" key="2">
    <source>
        <dbReference type="ARBA" id="ARBA00022679"/>
    </source>
</evidence>
<keyword evidence="4" id="KW-1185">Reference proteome</keyword>
<evidence type="ECO:0000256" key="1">
    <source>
        <dbReference type="ARBA" id="ARBA00006439"/>
    </source>
</evidence>
<organism evidence="3 4">
    <name type="scientific">Penicilliopsis zonata CBS 506.65</name>
    <dbReference type="NCBI Taxonomy" id="1073090"/>
    <lineage>
        <taxon>Eukaryota</taxon>
        <taxon>Fungi</taxon>
        <taxon>Dikarya</taxon>
        <taxon>Ascomycota</taxon>
        <taxon>Pezizomycotina</taxon>
        <taxon>Eurotiomycetes</taxon>
        <taxon>Eurotiomycetidae</taxon>
        <taxon>Eurotiales</taxon>
        <taxon>Aspergillaceae</taxon>
        <taxon>Penicilliopsis</taxon>
    </lineage>
</organism>
<keyword evidence="2" id="KW-0808">Transferase</keyword>
<dbReference type="Pfam" id="PF07428">
    <property type="entry name" value="Tri3"/>
    <property type="match status" value="1"/>
</dbReference>
<dbReference type="GeneID" id="34616205"/>
<dbReference type="Gene3D" id="3.30.559.30">
    <property type="entry name" value="Nonribosomal peptide synthetase, condensation domain"/>
    <property type="match status" value="1"/>
</dbReference>
<dbReference type="RefSeq" id="XP_022579133.1">
    <property type="nucleotide sequence ID" value="XM_022729741.1"/>
</dbReference>
<dbReference type="GO" id="GO:0043386">
    <property type="term" value="P:mycotoxin biosynthetic process"/>
    <property type="evidence" value="ECO:0007669"/>
    <property type="project" value="InterPro"/>
</dbReference>
<reference evidence="4" key="1">
    <citation type="journal article" date="2017" name="Genome Biol.">
        <title>Comparative genomics reveals high biological diversity and specific adaptations in the industrially and medically important fungal genus Aspergillus.</title>
        <authorList>
            <person name="de Vries R.P."/>
            <person name="Riley R."/>
            <person name="Wiebenga A."/>
            <person name="Aguilar-Osorio G."/>
            <person name="Amillis S."/>
            <person name="Uchima C.A."/>
            <person name="Anderluh G."/>
            <person name="Asadollahi M."/>
            <person name="Askin M."/>
            <person name="Barry K."/>
            <person name="Battaglia E."/>
            <person name="Bayram O."/>
            <person name="Benocci T."/>
            <person name="Braus-Stromeyer S.A."/>
            <person name="Caldana C."/>
            <person name="Canovas D."/>
            <person name="Cerqueira G.C."/>
            <person name="Chen F."/>
            <person name="Chen W."/>
            <person name="Choi C."/>
            <person name="Clum A."/>
            <person name="Dos Santos R.A."/>
            <person name="Damasio A.R."/>
            <person name="Diallinas G."/>
            <person name="Emri T."/>
            <person name="Fekete E."/>
            <person name="Flipphi M."/>
            <person name="Freyberg S."/>
            <person name="Gallo A."/>
            <person name="Gournas C."/>
            <person name="Habgood R."/>
            <person name="Hainaut M."/>
            <person name="Harispe M.L."/>
            <person name="Henrissat B."/>
            <person name="Hilden K.S."/>
            <person name="Hope R."/>
            <person name="Hossain A."/>
            <person name="Karabika E."/>
            <person name="Karaffa L."/>
            <person name="Karanyi Z."/>
            <person name="Krasevec N."/>
            <person name="Kuo A."/>
            <person name="Kusch H."/>
            <person name="LaButti K."/>
            <person name="Lagendijk E.L."/>
            <person name="Lapidus A."/>
            <person name="Levasseur A."/>
            <person name="Lindquist E."/>
            <person name="Lipzen A."/>
            <person name="Logrieco A.F."/>
            <person name="MacCabe A."/>
            <person name="Maekelae M.R."/>
            <person name="Malavazi I."/>
            <person name="Melin P."/>
            <person name="Meyer V."/>
            <person name="Mielnichuk N."/>
            <person name="Miskei M."/>
            <person name="Molnar A.P."/>
            <person name="Mule G."/>
            <person name="Ngan C.Y."/>
            <person name="Orejas M."/>
            <person name="Orosz E."/>
            <person name="Ouedraogo J.P."/>
            <person name="Overkamp K.M."/>
            <person name="Park H.-S."/>
            <person name="Perrone G."/>
            <person name="Piumi F."/>
            <person name="Punt P.J."/>
            <person name="Ram A.F."/>
            <person name="Ramon A."/>
            <person name="Rauscher S."/>
            <person name="Record E."/>
            <person name="Riano-Pachon D.M."/>
            <person name="Robert V."/>
            <person name="Roehrig J."/>
            <person name="Ruller R."/>
            <person name="Salamov A."/>
            <person name="Salih N.S."/>
            <person name="Samson R.A."/>
            <person name="Sandor E."/>
            <person name="Sanguinetti M."/>
            <person name="Schuetze T."/>
            <person name="Sepcic K."/>
            <person name="Shelest E."/>
            <person name="Sherlock G."/>
            <person name="Sophianopoulou V."/>
            <person name="Squina F.M."/>
            <person name="Sun H."/>
            <person name="Susca A."/>
            <person name="Todd R.B."/>
            <person name="Tsang A."/>
            <person name="Unkles S.E."/>
            <person name="van de Wiele N."/>
            <person name="van Rossen-Uffink D."/>
            <person name="Oliveira J.V."/>
            <person name="Vesth T.C."/>
            <person name="Visser J."/>
            <person name="Yu J.-H."/>
            <person name="Zhou M."/>
            <person name="Andersen M.R."/>
            <person name="Archer D.B."/>
            <person name="Baker S.E."/>
            <person name="Benoit I."/>
            <person name="Brakhage A.A."/>
            <person name="Braus G.H."/>
            <person name="Fischer R."/>
            <person name="Frisvad J.C."/>
            <person name="Goldman G.H."/>
            <person name="Houbraken J."/>
            <person name="Oakley B."/>
            <person name="Pocsi I."/>
            <person name="Scazzocchio C."/>
            <person name="Seiboth B."/>
            <person name="vanKuyk P.A."/>
            <person name="Wortman J."/>
            <person name="Dyer P.S."/>
            <person name="Grigoriev I.V."/>
        </authorList>
    </citation>
    <scope>NUCLEOTIDE SEQUENCE [LARGE SCALE GENOMIC DNA]</scope>
    <source>
        <strain evidence="4">CBS 506.65</strain>
    </source>
</reference>
<dbReference type="Proteomes" id="UP000184188">
    <property type="component" value="Unassembled WGS sequence"/>
</dbReference>
<dbReference type="PANTHER" id="PTHR42034">
    <property type="entry name" value="CHROMOSOME 7, WHOLE GENOME SHOTGUN SEQUENCE-RELATED"/>
    <property type="match status" value="1"/>
</dbReference>
<dbReference type="GO" id="GO:0016407">
    <property type="term" value="F:acetyltransferase activity"/>
    <property type="evidence" value="ECO:0007669"/>
    <property type="project" value="InterPro"/>
</dbReference>
<sequence>MTLHDHLTWKQTEPGRWEREIDEVEQCYTSLARTYAGSGRTLFAITGHISFSVAAGRLEDAIEALRNAWLRLRYDHPTLASWVEYDRGSQKCKKVYETFEKAGNSSAAQTAWLQETFRVVETEGLTGEQWCNDDPPVPKLPTLFVIKRDQSITTGGEMVAAADLVLRAHHDIIDGIGTLHLFDNLFRHASQVYENWPGLPSPAFGGEWVNLSPPLRVAASIPDSLTVEQKERFHRIIAHNAALRDGARLATVPFRPGEKIPKRHQRVALTLSPEQSHRLLVTCKTLGFSVTHVYHAAIALTVRDAQKRLAQDRQVRYISYSLINERAHCTQPFSTAQHAVSVYHSVSGQSMAIDLSVPAAASPPPTQVHARAEFMKVAEQVKAYYLEIRNDTEHIAMVPSYWTLSTLPYPPETPSVPQPNLAPSASISSMGVIDQIIRAHRGPFELTNPWVTGEELGTGLGLFLGTFKGQICLSAAYNDAWHDMDEVMGLVTRCNALVCQSLGV</sequence>
<gene>
    <name evidence="3" type="ORF">ASPZODRAFT_71366</name>
</gene>
<dbReference type="InterPro" id="IPR009992">
    <property type="entry name" value="Tri3/Sat12/Sat16/Mac1"/>
</dbReference>
<dbReference type="AlphaFoldDB" id="A0A1L9SBT8"/>
<dbReference type="Gene3D" id="3.30.559.10">
    <property type="entry name" value="Chloramphenicol acetyltransferase-like domain"/>
    <property type="match status" value="1"/>
</dbReference>
<dbReference type="EMBL" id="KV878347">
    <property type="protein sequence ID" value="OJJ44623.1"/>
    <property type="molecule type" value="Genomic_DNA"/>
</dbReference>
<dbReference type="OrthoDB" id="2548233at2759"/>
<accession>A0A1L9SBT8</accession>
<dbReference type="PANTHER" id="PTHR42034:SF1">
    <property type="entry name" value="CONDENSATION DOMAIN-CONTAINING PROTEIN"/>
    <property type="match status" value="1"/>
</dbReference>
<proteinExistence type="inferred from homology"/>
<dbReference type="VEuPathDB" id="FungiDB:ASPZODRAFT_71366"/>
<dbReference type="InterPro" id="IPR023213">
    <property type="entry name" value="CAT-like_dom_sf"/>
</dbReference>